<evidence type="ECO:0000259" key="4">
    <source>
        <dbReference type="PROSITE" id="PS50949"/>
    </source>
</evidence>
<keyword evidence="1" id="KW-0805">Transcription regulation</keyword>
<keyword evidence="2" id="KW-0238">DNA-binding</keyword>
<dbReference type="SUPFAM" id="SSF48008">
    <property type="entry name" value="GntR ligand-binding domain-like"/>
    <property type="match status" value="1"/>
</dbReference>
<dbReference type="Pfam" id="PF07729">
    <property type="entry name" value="FCD"/>
    <property type="match status" value="1"/>
</dbReference>
<dbReference type="PANTHER" id="PTHR43537">
    <property type="entry name" value="TRANSCRIPTIONAL REGULATOR, GNTR FAMILY"/>
    <property type="match status" value="1"/>
</dbReference>
<dbReference type="KEGG" id="mdu:MDUV_25210"/>
<dbReference type="AlphaFoldDB" id="A0A7I7K2E6"/>
<keyword evidence="3" id="KW-0804">Transcription</keyword>
<dbReference type="CDD" id="cd07377">
    <property type="entry name" value="WHTH_GntR"/>
    <property type="match status" value="1"/>
</dbReference>
<dbReference type="Pfam" id="PF00392">
    <property type="entry name" value="GntR"/>
    <property type="match status" value="1"/>
</dbReference>
<dbReference type="InterPro" id="IPR036390">
    <property type="entry name" value="WH_DNA-bd_sf"/>
</dbReference>
<dbReference type="PANTHER" id="PTHR43537:SF24">
    <property type="entry name" value="GLUCONATE OPERON TRANSCRIPTIONAL REPRESSOR"/>
    <property type="match status" value="1"/>
</dbReference>
<sequence>MTTVGSSEFAVRPQLAEDVAGFVRRRIFDGTYAAGTYVRLEQLAADLGVSVTPVREALFELKAEGLLDQQPRRGFVVRPVTVRDITDVSDVQAHIGGELAARAARTVTEAQLEELTAIQTELEAAYAADDGERAVRLNHEFHKGINVAAESPKLAQLMSQITRYAPETVFPTVKGWPEQSNAHHRKVLDALARHDPDAARSAMSEHLRSGAAPLIEHLSGRGVIG</sequence>
<dbReference type="GO" id="GO:0003677">
    <property type="term" value="F:DNA binding"/>
    <property type="evidence" value="ECO:0007669"/>
    <property type="project" value="UniProtKB-KW"/>
</dbReference>
<keyword evidence="6" id="KW-1185">Reference proteome</keyword>
<evidence type="ECO:0000313" key="6">
    <source>
        <dbReference type="Proteomes" id="UP000467006"/>
    </source>
</evidence>
<proteinExistence type="predicted"/>
<dbReference type="Gene3D" id="1.10.10.10">
    <property type="entry name" value="Winged helix-like DNA-binding domain superfamily/Winged helix DNA-binding domain"/>
    <property type="match status" value="1"/>
</dbReference>
<dbReference type="SUPFAM" id="SSF46785">
    <property type="entry name" value="Winged helix' DNA-binding domain"/>
    <property type="match status" value="1"/>
</dbReference>
<gene>
    <name evidence="5" type="ORF">MDUV_25210</name>
</gene>
<dbReference type="SMART" id="SM00895">
    <property type="entry name" value="FCD"/>
    <property type="match status" value="1"/>
</dbReference>
<protein>
    <submittedName>
        <fullName evidence="5">GntR family transcriptional regulator</fullName>
    </submittedName>
</protein>
<dbReference type="EMBL" id="AP022563">
    <property type="protein sequence ID" value="BBX17661.1"/>
    <property type="molecule type" value="Genomic_DNA"/>
</dbReference>
<reference evidence="5 6" key="1">
    <citation type="journal article" date="2019" name="Emerg. Microbes Infect.">
        <title>Comprehensive subspecies identification of 175 nontuberculous mycobacteria species based on 7547 genomic profiles.</title>
        <authorList>
            <person name="Matsumoto Y."/>
            <person name="Kinjo T."/>
            <person name="Motooka D."/>
            <person name="Nabeya D."/>
            <person name="Jung N."/>
            <person name="Uechi K."/>
            <person name="Horii T."/>
            <person name="Iida T."/>
            <person name="Fujita J."/>
            <person name="Nakamura S."/>
        </authorList>
    </citation>
    <scope>NUCLEOTIDE SEQUENCE [LARGE SCALE GENOMIC DNA]</scope>
    <source>
        <strain evidence="5 6">JCM 6396</strain>
    </source>
</reference>
<dbReference type="InterPro" id="IPR036388">
    <property type="entry name" value="WH-like_DNA-bd_sf"/>
</dbReference>
<dbReference type="InterPro" id="IPR008920">
    <property type="entry name" value="TF_FadR/GntR_C"/>
</dbReference>
<name>A0A7I7K2E6_9MYCO</name>
<dbReference type="Gene3D" id="1.20.120.530">
    <property type="entry name" value="GntR ligand-binding domain-like"/>
    <property type="match status" value="1"/>
</dbReference>
<evidence type="ECO:0000256" key="3">
    <source>
        <dbReference type="ARBA" id="ARBA00023163"/>
    </source>
</evidence>
<evidence type="ECO:0000256" key="1">
    <source>
        <dbReference type="ARBA" id="ARBA00023015"/>
    </source>
</evidence>
<dbReference type="GO" id="GO:0003700">
    <property type="term" value="F:DNA-binding transcription factor activity"/>
    <property type="evidence" value="ECO:0007669"/>
    <property type="project" value="InterPro"/>
</dbReference>
<accession>A0A7I7K2E6</accession>
<dbReference type="InterPro" id="IPR011711">
    <property type="entry name" value="GntR_C"/>
</dbReference>
<feature type="domain" description="HTH gntR-type" evidence="4">
    <location>
        <begin position="13"/>
        <end position="80"/>
    </location>
</feature>
<evidence type="ECO:0000313" key="5">
    <source>
        <dbReference type="EMBL" id="BBX17661.1"/>
    </source>
</evidence>
<evidence type="ECO:0000256" key="2">
    <source>
        <dbReference type="ARBA" id="ARBA00023125"/>
    </source>
</evidence>
<organism evidence="5 6">
    <name type="scientific">Mycolicibacterium duvalii</name>
    <dbReference type="NCBI Taxonomy" id="39688"/>
    <lineage>
        <taxon>Bacteria</taxon>
        <taxon>Bacillati</taxon>
        <taxon>Actinomycetota</taxon>
        <taxon>Actinomycetes</taxon>
        <taxon>Mycobacteriales</taxon>
        <taxon>Mycobacteriaceae</taxon>
        <taxon>Mycolicibacterium</taxon>
    </lineage>
</organism>
<dbReference type="InterPro" id="IPR000524">
    <property type="entry name" value="Tscrpt_reg_HTH_GntR"/>
</dbReference>
<dbReference type="SMART" id="SM00345">
    <property type="entry name" value="HTH_GNTR"/>
    <property type="match status" value="1"/>
</dbReference>
<dbReference type="PROSITE" id="PS50949">
    <property type="entry name" value="HTH_GNTR"/>
    <property type="match status" value="1"/>
</dbReference>
<dbReference type="Proteomes" id="UP000467006">
    <property type="component" value="Chromosome"/>
</dbReference>